<feature type="region of interest" description="Disordered" evidence="1">
    <location>
        <begin position="129"/>
        <end position="149"/>
    </location>
</feature>
<dbReference type="Proteomes" id="UP000268162">
    <property type="component" value="Unassembled WGS sequence"/>
</dbReference>
<feature type="region of interest" description="Disordered" evidence="1">
    <location>
        <begin position="238"/>
        <end position="325"/>
    </location>
</feature>
<sequence>MISTKLHQPLATRPIICGDVFSTNKVLSFKHLAHLIAVGLASQGEQPDINTEPYTKANPADEFLPVPEAALWEDESEVYTPSIDSSTPASTPKRTSSSSSSRYYSPYCPATPSGDCALGDIPYSPLTKSDSSVAFSPPSFSGSDGKDLLPRELFPPRKKNCLFTQDASASPFGEPLAAIKARLAGQTSSNPHLPPGITPSRLPVPARRKQNQSPPQPLSDRLDQIMKGVSELDSHIKLISTPQPRPPTTQSVTRLPNPVTGRRPTHPVTKTAPRQQGRVPFSSVPSRVNTTNSSSVSRGYVAKSSARNPAQASRSSAGKASAPANPLDKMCTGFAGIMSPPIIPVIIGGGRVEYRANKPSAPPI</sequence>
<dbReference type="AlphaFoldDB" id="A0A4P9ZJC6"/>
<evidence type="ECO:0000256" key="1">
    <source>
        <dbReference type="SAM" id="MobiDB-lite"/>
    </source>
</evidence>
<organism evidence="2 3">
    <name type="scientific">Dimargaris cristalligena</name>
    <dbReference type="NCBI Taxonomy" id="215637"/>
    <lineage>
        <taxon>Eukaryota</taxon>
        <taxon>Fungi</taxon>
        <taxon>Fungi incertae sedis</taxon>
        <taxon>Zoopagomycota</taxon>
        <taxon>Kickxellomycotina</taxon>
        <taxon>Dimargaritomycetes</taxon>
        <taxon>Dimargaritales</taxon>
        <taxon>Dimargaritaceae</taxon>
        <taxon>Dimargaris</taxon>
    </lineage>
</organism>
<feature type="compositionally biased region" description="Low complexity" evidence="1">
    <location>
        <begin position="282"/>
        <end position="298"/>
    </location>
</feature>
<proteinExistence type="predicted"/>
<reference evidence="3" key="1">
    <citation type="journal article" date="2018" name="Nat. Microbiol.">
        <title>Leveraging single-cell genomics to expand the fungal tree of life.</title>
        <authorList>
            <person name="Ahrendt S.R."/>
            <person name="Quandt C.A."/>
            <person name="Ciobanu D."/>
            <person name="Clum A."/>
            <person name="Salamov A."/>
            <person name="Andreopoulos B."/>
            <person name="Cheng J.F."/>
            <person name="Woyke T."/>
            <person name="Pelin A."/>
            <person name="Henrissat B."/>
            <person name="Reynolds N.K."/>
            <person name="Benny G.L."/>
            <person name="Smith M.E."/>
            <person name="James T.Y."/>
            <person name="Grigoriev I.V."/>
        </authorList>
    </citation>
    <scope>NUCLEOTIDE SEQUENCE [LARGE SCALE GENOMIC DNA]</scope>
    <source>
        <strain evidence="3">RSA 468</strain>
    </source>
</reference>
<gene>
    <name evidence="2" type="ORF">BJ085DRAFT_27165</name>
</gene>
<keyword evidence="3" id="KW-1185">Reference proteome</keyword>
<feature type="compositionally biased region" description="Polar residues" evidence="1">
    <location>
        <begin position="305"/>
        <end position="318"/>
    </location>
</feature>
<accession>A0A4P9ZJC6</accession>
<feature type="region of interest" description="Disordered" evidence="1">
    <location>
        <begin position="180"/>
        <end position="221"/>
    </location>
</feature>
<evidence type="ECO:0000313" key="2">
    <source>
        <dbReference type="EMBL" id="RKP33314.1"/>
    </source>
</evidence>
<feature type="region of interest" description="Disordered" evidence="1">
    <location>
        <begin position="77"/>
        <end position="104"/>
    </location>
</feature>
<feature type="compositionally biased region" description="Polar residues" evidence="1">
    <location>
        <begin position="129"/>
        <end position="142"/>
    </location>
</feature>
<name>A0A4P9ZJC6_9FUNG</name>
<protein>
    <submittedName>
        <fullName evidence="2">Uncharacterized protein</fullName>
    </submittedName>
</protein>
<dbReference type="EMBL" id="ML004043">
    <property type="protein sequence ID" value="RKP33314.1"/>
    <property type="molecule type" value="Genomic_DNA"/>
</dbReference>
<feature type="compositionally biased region" description="Low complexity" evidence="1">
    <location>
        <begin position="85"/>
        <end position="104"/>
    </location>
</feature>
<evidence type="ECO:0000313" key="3">
    <source>
        <dbReference type="Proteomes" id="UP000268162"/>
    </source>
</evidence>